<keyword evidence="3" id="KW-1003">Cell membrane</keyword>
<keyword evidence="6 7" id="KW-0472">Membrane</keyword>
<evidence type="ECO:0000313" key="10">
    <source>
        <dbReference type="Proteomes" id="UP001174909"/>
    </source>
</evidence>
<protein>
    <submittedName>
        <fullName evidence="9">Dipeptide transport system permease protein DppB</fullName>
    </submittedName>
</protein>
<dbReference type="EMBL" id="CASHTH010001969">
    <property type="protein sequence ID" value="CAI8022652.1"/>
    <property type="molecule type" value="Genomic_DNA"/>
</dbReference>
<dbReference type="SUPFAM" id="SSF161098">
    <property type="entry name" value="MetI-like"/>
    <property type="match status" value="1"/>
</dbReference>
<evidence type="ECO:0000256" key="4">
    <source>
        <dbReference type="ARBA" id="ARBA00022692"/>
    </source>
</evidence>
<keyword evidence="2" id="KW-0813">Transport</keyword>
<evidence type="ECO:0000256" key="5">
    <source>
        <dbReference type="ARBA" id="ARBA00022989"/>
    </source>
</evidence>
<accession>A0AA35S5P3</accession>
<evidence type="ECO:0000313" key="9">
    <source>
        <dbReference type="EMBL" id="CAI8022652.1"/>
    </source>
</evidence>
<evidence type="ECO:0000259" key="8">
    <source>
        <dbReference type="PROSITE" id="PS50928"/>
    </source>
</evidence>
<dbReference type="Proteomes" id="UP001174909">
    <property type="component" value="Unassembled WGS sequence"/>
</dbReference>
<evidence type="ECO:0000256" key="1">
    <source>
        <dbReference type="ARBA" id="ARBA00004651"/>
    </source>
</evidence>
<evidence type="ECO:0000256" key="3">
    <source>
        <dbReference type="ARBA" id="ARBA00022475"/>
    </source>
</evidence>
<dbReference type="PANTHER" id="PTHR43163">
    <property type="entry name" value="DIPEPTIDE TRANSPORT SYSTEM PERMEASE PROTEIN DPPB-RELATED"/>
    <property type="match status" value="1"/>
</dbReference>
<evidence type="ECO:0000256" key="7">
    <source>
        <dbReference type="SAM" id="Phobius"/>
    </source>
</evidence>
<keyword evidence="10" id="KW-1185">Reference proteome</keyword>
<dbReference type="GO" id="GO:0005886">
    <property type="term" value="C:plasma membrane"/>
    <property type="evidence" value="ECO:0007669"/>
    <property type="project" value="UniProtKB-SubCell"/>
</dbReference>
<dbReference type="GO" id="GO:0055085">
    <property type="term" value="P:transmembrane transport"/>
    <property type="evidence" value="ECO:0007669"/>
    <property type="project" value="InterPro"/>
</dbReference>
<dbReference type="Pfam" id="PF00528">
    <property type="entry name" value="BPD_transp_1"/>
    <property type="match status" value="1"/>
</dbReference>
<keyword evidence="5 7" id="KW-1133">Transmembrane helix</keyword>
<keyword evidence="4 7" id="KW-0812">Transmembrane</keyword>
<organism evidence="9 10">
    <name type="scientific">Geodia barretti</name>
    <name type="common">Barrett's horny sponge</name>
    <dbReference type="NCBI Taxonomy" id="519541"/>
    <lineage>
        <taxon>Eukaryota</taxon>
        <taxon>Metazoa</taxon>
        <taxon>Porifera</taxon>
        <taxon>Demospongiae</taxon>
        <taxon>Heteroscleromorpha</taxon>
        <taxon>Tetractinellida</taxon>
        <taxon>Astrophorina</taxon>
        <taxon>Geodiidae</taxon>
        <taxon>Geodia</taxon>
    </lineage>
</organism>
<evidence type="ECO:0000256" key="2">
    <source>
        <dbReference type="ARBA" id="ARBA00022448"/>
    </source>
</evidence>
<feature type="transmembrane region" description="Helical" evidence="7">
    <location>
        <begin position="308"/>
        <end position="329"/>
    </location>
</feature>
<comment type="caution">
    <text evidence="9">The sequence shown here is derived from an EMBL/GenBank/DDBJ whole genome shotgun (WGS) entry which is preliminary data.</text>
</comment>
<reference evidence="9" key="1">
    <citation type="submission" date="2023-03" db="EMBL/GenBank/DDBJ databases">
        <authorList>
            <person name="Steffen K."/>
            <person name="Cardenas P."/>
        </authorList>
    </citation>
    <scope>NUCLEOTIDE SEQUENCE</scope>
</reference>
<dbReference type="InterPro" id="IPR035906">
    <property type="entry name" value="MetI-like_sf"/>
</dbReference>
<dbReference type="InterPro" id="IPR045621">
    <property type="entry name" value="BPD_transp_1_N"/>
</dbReference>
<name>A0AA35S5P3_GEOBA</name>
<sequence>MIVYILHRLLSMGLSLFGVSLLVFFMVHLIPGDAALAILGERATEESLTELRRQMGLDQPLYKQYGVFLWDLVHLDLGRSFKTNQPVIGEILRKFPATVELTLAAMSFSIFFGMAAGIIAAVNRGKFWDYTTMFGSLAGISMPIFWLGLMLILLLAYTFPIFPSSQRLDAILDLDVQHRTHFYLIDTLLAGNFAAFRDAIMHLILPAITLGTVPLAIIARMTRSSLLEILNQQYIVTAYAKGLPKRVVILKHALKNSVIPVLTVIGLEFGYLMGGAILTEHIFSWPGLGSWLRAAVEARDIRPVQGGVLFVATVFMTVNLIVDLLYAYFDPRIRIGGEAT</sequence>
<feature type="transmembrane region" description="Helical" evidence="7">
    <location>
        <begin position="101"/>
        <end position="122"/>
    </location>
</feature>
<gene>
    <name evidence="9" type="ORF">GBAR_LOCUS13295</name>
</gene>
<dbReference type="Pfam" id="PF19300">
    <property type="entry name" value="BPD_transp_1_N"/>
    <property type="match status" value="1"/>
</dbReference>
<feature type="transmembrane region" description="Helical" evidence="7">
    <location>
        <begin position="134"/>
        <end position="159"/>
    </location>
</feature>
<feature type="transmembrane region" description="Helical" evidence="7">
    <location>
        <begin position="258"/>
        <end position="278"/>
    </location>
</feature>
<evidence type="ECO:0000256" key="6">
    <source>
        <dbReference type="ARBA" id="ARBA00023136"/>
    </source>
</evidence>
<feature type="transmembrane region" description="Helical" evidence="7">
    <location>
        <begin position="9"/>
        <end position="30"/>
    </location>
</feature>
<feature type="domain" description="ABC transmembrane type-1" evidence="8">
    <location>
        <begin position="95"/>
        <end position="326"/>
    </location>
</feature>
<feature type="transmembrane region" description="Helical" evidence="7">
    <location>
        <begin position="199"/>
        <end position="219"/>
    </location>
</feature>
<dbReference type="InterPro" id="IPR000515">
    <property type="entry name" value="MetI-like"/>
</dbReference>
<dbReference type="PROSITE" id="PS50928">
    <property type="entry name" value="ABC_TM1"/>
    <property type="match status" value="1"/>
</dbReference>
<dbReference type="CDD" id="cd06261">
    <property type="entry name" value="TM_PBP2"/>
    <property type="match status" value="1"/>
</dbReference>
<dbReference type="PANTHER" id="PTHR43163:SF6">
    <property type="entry name" value="DIPEPTIDE TRANSPORT SYSTEM PERMEASE PROTEIN DPPB-RELATED"/>
    <property type="match status" value="1"/>
</dbReference>
<proteinExistence type="predicted"/>
<dbReference type="AlphaFoldDB" id="A0AA35S5P3"/>
<dbReference type="Gene3D" id="1.10.3720.10">
    <property type="entry name" value="MetI-like"/>
    <property type="match status" value="1"/>
</dbReference>
<comment type="subcellular location">
    <subcellularLocation>
        <location evidence="1">Cell membrane</location>
        <topology evidence="1">Multi-pass membrane protein</topology>
    </subcellularLocation>
</comment>